<feature type="compositionally biased region" description="Basic and acidic residues" evidence="1">
    <location>
        <begin position="102"/>
        <end position="120"/>
    </location>
</feature>
<dbReference type="EMBL" id="BGPR01017341">
    <property type="protein sequence ID" value="GBN75809.1"/>
    <property type="molecule type" value="Genomic_DNA"/>
</dbReference>
<evidence type="ECO:0000313" key="4">
    <source>
        <dbReference type="Proteomes" id="UP000499080"/>
    </source>
</evidence>
<evidence type="ECO:0000313" key="2">
    <source>
        <dbReference type="EMBL" id="GBN75801.1"/>
    </source>
</evidence>
<comment type="caution">
    <text evidence="3">The sequence shown here is derived from an EMBL/GenBank/DDBJ whole genome shotgun (WGS) entry which is preliminary data.</text>
</comment>
<sequence length="120" mass="14015">MEAGQEKLEQVRSGQQEMKSRIEDKMEVGQEILEQVRSGQQEMKSRIEDKMEAGQERLAQVRSGQQEMKSEIRAHIESQVEEMLTDALEKQMRKSNGGVRKKVQEKIGKLERRTNELEER</sequence>
<keyword evidence="4" id="KW-1185">Reference proteome</keyword>
<dbReference type="AlphaFoldDB" id="A0A4Y2RKM6"/>
<feature type="region of interest" description="Disordered" evidence="1">
    <location>
        <begin position="91"/>
        <end position="120"/>
    </location>
</feature>
<organism evidence="3 4">
    <name type="scientific">Araneus ventricosus</name>
    <name type="common">Orbweaver spider</name>
    <name type="synonym">Epeira ventricosa</name>
    <dbReference type="NCBI Taxonomy" id="182803"/>
    <lineage>
        <taxon>Eukaryota</taxon>
        <taxon>Metazoa</taxon>
        <taxon>Ecdysozoa</taxon>
        <taxon>Arthropoda</taxon>
        <taxon>Chelicerata</taxon>
        <taxon>Arachnida</taxon>
        <taxon>Araneae</taxon>
        <taxon>Araneomorphae</taxon>
        <taxon>Entelegynae</taxon>
        <taxon>Araneoidea</taxon>
        <taxon>Araneidae</taxon>
        <taxon>Araneus</taxon>
    </lineage>
</organism>
<evidence type="ECO:0000256" key="1">
    <source>
        <dbReference type="SAM" id="MobiDB-lite"/>
    </source>
</evidence>
<proteinExistence type="predicted"/>
<evidence type="ECO:0000313" key="3">
    <source>
        <dbReference type="EMBL" id="GBN75809.1"/>
    </source>
</evidence>
<accession>A0A4Y2RKM6</accession>
<dbReference type="OrthoDB" id="6470323at2759"/>
<protein>
    <submittedName>
        <fullName evidence="3">Uncharacterized protein</fullName>
    </submittedName>
</protein>
<gene>
    <name evidence="3" type="ORF">AVEN_177402_1</name>
    <name evidence="2" type="ORF">AVEN_76748_1</name>
</gene>
<name>A0A4Y2RKM6_ARAVE</name>
<dbReference type="Proteomes" id="UP000499080">
    <property type="component" value="Unassembled WGS sequence"/>
</dbReference>
<reference evidence="3 4" key="1">
    <citation type="journal article" date="2019" name="Sci. Rep.">
        <title>Orb-weaving spider Araneus ventricosus genome elucidates the spidroin gene catalogue.</title>
        <authorList>
            <person name="Kono N."/>
            <person name="Nakamura H."/>
            <person name="Ohtoshi R."/>
            <person name="Moran D.A.P."/>
            <person name="Shinohara A."/>
            <person name="Yoshida Y."/>
            <person name="Fujiwara M."/>
            <person name="Mori M."/>
            <person name="Tomita M."/>
            <person name="Arakawa K."/>
        </authorList>
    </citation>
    <scope>NUCLEOTIDE SEQUENCE [LARGE SCALE GENOMIC DNA]</scope>
</reference>
<dbReference type="EMBL" id="BGPR01017340">
    <property type="protein sequence ID" value="GBN75801.1"/>
    <property type="molecule type" value="Genomic_DNA"/>
</dbReference>